<evidence type="ECO:0000256" key="1">
    <source>
        <dbReference type="ARBA" id="ARBA00007905"/>
    </source>
</evidence>
<dbReference type="PROSITE" id="PS00798">
    <property type="entry name" value="ALDOKETO_REDUCTASE_1"/>
    <property type="match status" value="1"/>
</dbReference>
<dbReference type="InterPro" id="IPR036812">
    <property type="entry name" value="NAD(P)_OxRdtase_dom_sf"/>
</dbReference>
<dbReference type="PRINTS" id="PR00069">
    <property type="entry name" value="ALDKETRDTASE"/>
</dbReference>
<proteinExistence type="inferred from homology"/>
<dbReference type="AlphaFoldDB" id="A0A857JPJ5"/>
<dbReference type="InterPro" id="IPR020471">
    <property type="entry name" value="AKR"/>
</dbReference>
<keyword evidence="2 7" id="KW-0560">Oxidoreductase</keyword>
<evidence type="ECO:0000256" key="5">
    <source>
        <dbReference type="PIRSR" id="PIRSR000097-3"/>
    </source>
</evidence>
<name>A0A857JPJ5_9ALTE</name>
<dbReference type="FunFam" id="3.20.20.100:FF:000007">
    <property type="entry name" value="NAD(P)H-dependent D-xylose reductase xyl1"/>
    <property type="match status" value="1"/>
</dbReference>
<dbReference type="EMBL" id="CP047656">
    <property type="protein sequence ID" value="QHJ13763.1"/>
    <property type="molecule type" value="Genomic_DNA"/>
</dbReference>
<protein>
    <submittedName>
        <fullName evidence="7">Aldo/keto reductase</fullName>
        <ecNumber evidence="7">1.1.1.184</ecNumber>
    </submittedName>
</protein>
<dbReference type="PROSITE" id="PS00063">
    <property type="entry name" value="ALDOKETO_REDUCTASE_3"/>
    <property type="match status" value="1"/>
</dbReference>
<dbReference type="InterPro" id="IPR023210">
    <property type="entry name" value="NADP_OxRdtase_dom"/>
</dbReference>
<dbReference type="Pfam" id="PF00248">
    <property type="entry name" value="Aldo_ket_red"/>
    <property type="match status" value="1"/>
</dbReference>
<reference evidence="7 8" key="1">
    <citation type="submission" date="2019-12" db="EMBL/GenBank/DDBJ databases">
        <title>Genome sequencing and assembly of endphytes of Porphyra tenera.</title>
        <authorList>
            <person name="Park J.M."/>
            <person name="Shin R."/>
            <person name="Jo S.H."/>
        </authorList>
    </citation>
    <scope>NUCLEOTIDE SEQUENCE [LARGE SCALE GENOMIC DNA]</scope>
    <source>
        <strain evidence="7 8">GPM4</strain>
    </source>
</reference>
<gene>
    <name evidence="7" type="ORF">FX988_04043</name>
</gene>
<dbReference type="SUPFAM" id="SSF51430">
    <property type="entry name" value="NAD(P)-linked oxidoreductase"/>
    <property type="match status" value="1"/>
</dbReference>
<dbReference type="PROSITE" id="PS00062">
    <property type="entry name" value="ALDOKETO_REDUCTASE_2"/>
    <property type="match status" value="1"/>
</dbReference>
<sequence length="321" mass="36214">MSLSQSKMPKVGFGLWKIPQDICADAVYEAIKAGYRHLDSACDYGNEVQVGQGIKRAIDEGLCTREDLWITSKLWNTYHAKEHVQQAIERSLSDLQLEYLDLYLIHFPIAQPFVAFDDRYPPEWITDPSAENPKMELAPVPLFETWQAMEALVEKGLTKEIGVCNYNTGLLNDLMAYAKIKPAMLQVESHPYLTQARLMKLAKQYDIQVTAFSPLGALSYLELDMAGAAESVLEQSVVKAAAQRLGKTPAQVVLRWGVQRGNAIIPKTSKPERLAENLAIFDFELSQQEMDDINALNSNRRFNDPGHFCAEAFNTFYPIYD</sequence>
<feature type="active site" description="Proton donor" evidence="3">
    <location>
        <position position="44"/>
    </location>
</feature>
<evidence type="ECO:0000313" key="8">
    <source>
        <dbReference type="Proteomes" id="UP000464524"/>
    </source>
</evidence>
<keyword evidence="8" id="KW-1185">Reference proteome</keyword>
<dbReference type="OrthoDB" id="9804790at2"/>
<feature type="domain" description="NADP-dependent oxidoreductase" evidence="6">
    <location>
        <begin position="11"/>
        <end position="297"/>
    </location>
</feature>
<dbReference type="Gene3D" id="3.20.20.100">
    <property type="entry name" value="NADP-dependent oxidoreductase domain"/>
    <property type="match status" value="1"/>
</dbReference>
<evidence type="ECO:0000259" key="6">
    <source>
        <dbReference type="Pfam" id="PF00248"/>
    </source>
</evidence>
<feature type="site" description="Lowers pKa of active site Tyr" evidence="5">
    <location>
        <position position="73"/>
    </location>
</feature>
<dbReference type="EC" id="1.1.1.184" evidence="7"/>
<organism evidence="7 8">
    <name type="scientific">Paraglaciecola mesophila</name>
    <dbReference type="NCBI Taxonomy" id="197222"/>
    <lineage>
        <taxon>Bacteria</taxon>
        <taxon>Pseudomonadati</taxon>
        <taxon>Pseudomonadota</taxon>
        <taxon>Gammaproteobacteria</taxon>
        <taxon>Alteromonadales</taxon>
        <taxon>Alteromonadaceae</taxon>
        <taxon>Paraglaciecola</taxon>
    </lineage>
</organism>
<evidence type="ECO:0000256" key="4">
    <source>
        <dbReference type="PIRSR" id="PIRSR000097-2"/>
    </source>
</evidence>
<dbReference type="InterPro" id="IPR018170">
    <property type="entry name" value="Aldo/ket_reductase_CS"/>
</dbReference>
<evidence type="ECO:0000256" key="3">
    <source>
        <dbReference type="PIRSR" id="PIRSR000097-1"/>
    </source>
</evidence>
<dbReference type="KEGG" id="pmes:FX988_04043"/>
<dbReference type="GO" id="GO:0004090">
    <property type="term" value="F:carbonyl reductase (NADPH) activity"/>
    <property type="evidence" value="ECO:0007669"/>
    <property type="project" value="UniProtKB-EC"/>
</dbReference>
<dbReference type="PANTHER" id="PTHR11732">
    <property type="entry name" value="ALDO/KETO REDUCTASE"/>
    <property type="match status" value="1"/>
</dbReference>
<dbReference type="Proteomes" id="UP000464524">
    <property type="component" value="Chromosome"/>
</dbReference>
<evidence type="ECO:0000313" key="7">
    <source>
        <dbReference type="EMBL" id="QHJ13763.1"/>
    </source>
</evidence>
<feature type="binding site" evidence="4">
    <location>
        <position position="106"/>
    </location>
    <ligand>
        <name>substrate</name>
    </ligand>
</feature>
<comment type="similarity">
    <text evidence="1">Belongs to the aldo/keto reductase family.</text>
</comment>
<evidence type="ECO:0000256" key="2">
    <source>
        <dbReference type="ARBA" id="ARBA00023002"/>
    </source>
</evidence>
<dbReference type="PIRSF" id="PIRSF000097">
    <property type="entry name" value="AKR"/>
    <property type="match status" value="1"/>
</dbReference>
<accession>A0A857JPJ5</accession>
<dbReference type="RefSeq" id="WP_160181832.1">
    <property type="nucleotide sequence ID" value="NZ_CP047656.1"/>
</dbReference>